<dbReference type="InterPro" id="IPR036291">
    <property type="entry name" value="NAD(P)-bd_dom_sf"/>
</dbReference>
<evidence type="ECO:0000256" key="3">
    <source>
        <dbReference type="ARBA" id="ARBA00023027"/>
    </source>
</evidence>
<dbReference type="EMBL" id="DXEN01000064">
    <property type="protein sequence ID" value="HIX86633.1"/>
    <property type="molecule type" value="Genomic_DNA"/>
</dbReference>
<keyword evidence="2" id="KW-0560">Oxidoreductase</keyword>
<dbReference type="Gene3D" id="3.40.50.720">
    <property type="entry name" value="NAD(P)-binding Rossmann-like Domain"/>
    <property type="match status" value="2"/>
</dbReference>
<dbReference type="Proteomes" id="UP000823847">
    <property type="component" value="Unassembled WGS sequence"/>
</dbReference>
<dbReference type="InterPro" id="IPR017476">
    <property type="entry name" value="UDP-Glc/GDP-Man"/>
</dbReference>
<reference evidence="7" key="1">
    <citation type="journal article" date="2021" name="PeerJ">
        <title>Extensive microbial diversity within the chicken gut microbiome revealed by metagenomics and culture.</title>
        <authorList>
            <person name="Gilroy R."/>
            <person name="Ravi A."/>
            <person name="Getino M."/>
            <person name="Pursley I."/>
            <person name="Horton D.L."/>
            <person name="Alikhan N.F."/>
            <person name="Baker D."/>
            <person name="Gharbi K."/>
            <person name="Hall N."/>
            <person name="Watson M."/>
            <person name="Adriaenssens E.M."/>
            <person name="Foster-Nyarko E."/>
            <person name="Jarju S."/>
            <person name="Secka A."/>
            <person name="Antonio M."/>
            <person name="Oren A."/>
            <person name="Chaudhuri R.R."/>
            <person name="La Ragione R."/>
            <person name="Hildebrand F."/>
            <person name="Pallen M.J."/>
        </authorList>
    </citation>
    <scope>NUCLEOTIDE SEQUENCE</scope>
    <source>
        <strain evidence="7">ChiHecec2B26-12326</strain>
    </source>
</reference>
<evidence type="ECO:0000256" key="4">
    <source>
        <dbReference type="PIRNR" id="PIRNR000124"/>
    </source>
</evidence>
<gene>
    <name evidence="7" type="ORF">H9848_08530</name>
</gene>
<evidence type="ECO:0000259" key="6">
    <source>
        <dbReference type="SMART" id="SM00984"/>
    </source>
</evidence>
<dbReference type="GO" id="GO:0016628">
    <property type="term" value="F:oxidoreductase activity, acting on the CH-CH group of donors, NAD or NADP as acceptor"/>
    <property type="evidence" value="ECO:0007669"/>
    <property type="project" value="InterPro"/>
</dbReference>
<dbReference type="PANTHER" id="PTHR43491">
    <property type="entry name" value="UDP-N-ACETYL-D-MANNOSAMINE DEHYDROGENASE"/>
    <property type="match status" value="1"/>
</dbReference>
<comment type="similarity">
    <text evidence="1 4">Belongs to the UDP-glucose/GDP-mannose dehydrogenase family.</text>
</comment>
<dbReference type="GO" id="GO:0016616">
    <property type="term" value="F:oxidoreductase activity, acting on the CH-OH group of donors, NAD or NADP as acceptor"/>
    <property type="evidence" value="ECO:0007669"/>
    <property type="project" value="InterPro"/>
</dbReference>
<evidence type="ECO:0000313" key="7">
    <source>
        <dbReference type="EMBL" id="HIX86633.1"/>
    </source>
</evidence>
<evidence type="ECO:0000256" key="5">
    <source>
        <dbReference type="SAM" id="Phobius"/>
    </source>
</evidence>
<dbReference type="SUPFAM" id="SSF48179">
    <property type="entry name" value="6-phosphogluconate dehydrogenase C-terminal domain-like"/>
    <property type="match status" value="1"/>
</dbReference>
<dbReference type="InterPro" id="IPR014027">
    <property type="entry name" value="UDP-Glc/GDP-Man_DH_C"/>
</dbReference>
<dbReference type="GO" id="GO:0000271">
    <property type="term" value="P:polysaccharide biosynthetic process"/>
    <property type="evidence" value="ECO:0007669"/>
    <property type="project" value="InterPro"/>
</dbReference>
<dbReference type="Pfam" id="PF03721">
    <property type="entry name" value="UDPG_MGDP_dh_N"/>
    <property type="match status" value="1"/>
</dbReference>
<dbReference type="SMART" id="SM00984">
    <property type="entry name" value="UDPG_MGDP_dh_C"/>
    <property type="match status" value="1"/>
</dbReference>
<name>A0A9D1XSA5_9BACT</name>
<keyword evidence="5" id="KW-1133">Transmembrane helix</keyword>
<keyword evidence="3" id="KW-0520">NAD</keyword>
<reference evidence="7" key="2">
    <citation type="submission" date="2021-04" db="EMBL/GenBank/DDBJ databases">
        <authorList>
            <person name="Gilroy R."/>
        </authorList>
    </citation>
    <scope>NUCLEOTIDE SEQUENCE</scope>
    <source>
        <strain evidence="7">ChiHecec2B26-12326</strain>
    </source>
</reference>
<dbReference type="InterPro" id="IPR028359">
    <property type="entry name" value="UDP_ManNAc/GlcNAc_DH"/>
</dbReference>
<dbReference type="PIRSF" id="PIRSF000124">
    <property type="entry name" value="UDPglc_GDPman_dh"/>
    <property type="match status" value="1"/>
</dbReference>
<dbReference type="AlphaFoldDB" id="A0A9D1XSA5"/>
<dbReference type="Pfam" id="PF03720">
    <property type="entry name" value="UDPG_MGDP_dh_C"/>
    <property type="match status" value="1"/>
</dbReference>
<dbReference type="GO" id="GO:0051287">
    <property type="term" value="F:NAD binding"/>
    <property type="evidence" value="ECO:0007669"/>
    <property type="project" value="InterPro"/>
</dbReference>
<dbReference type="InterPro" id="IPR001732">
    <property type="entry name" value="UDP-Glc/GDP-Man_DH_N"/>
</dbReference>
<dbReference type="InterPro" id="IPR008927">
    <property type="entry name" value="6-PGluconate_DH-like_C_sf"/>
</dbReference>
<evidence type="ECO:0000313" key="8">
    <source>
        <dbReference type="Proteomes" id="UP000823847"/>
    </source>
</evidence>
<proteinExistence type="inferred from homology"/>
<keyword evidence="5" id="KW-0812">Transmembrane</keyword>
<evidence type="ECO:0000256" key="2">
    <source>
        <dbReference type="ARBA" id="ARBA00023002"/>
    </source>
</evidence>
<feature type="domain" description="UDP-glucose/GDP-mannose dehydrogenase C-terminal" evidence="6">
    <location>
        <begin position="320"/>
        <end position="420"/>
    </location>
</feature>
<dbReference type="Pfam" id="PF00984">
    <property type="entry name" value="UDPG_MGDP_dh"/>
    <property type="match status" value="1"/>
</dbReference>
<organism evidence="7 8">
    <name type="scientific">Candidatus Parabacteroides intestinigallinarum</name>
    <dbReference type="NCBI Taxonomy" id="2838722"/>
    <lineage>
        <taxon>Bacteria</taxon>
        <taxon>Pseudomonadati</taxon>
        <taxon>Bacteroidota</taxon>
        <taxon>Bacteroidia</taxon>
        <taxon>Bacteroidales</taxon>
        <taxon>Tannerellaceae</taxon>
        <taxon>Parabacteroides</taxon>
    </lineage>
</organism>
<dbReference type="InterPro" id="IPR036220">
    <property type="entry name" value="UDP-Glc/GDP-Man_DH_C_sf"/>
</dbReference>
<dbReference type="PIRSF" id="PIRSF500136">
    <property type="entry name" value="UDP_ManNAc_DH"/>
    <property type="match status" value="1"/>
</dbReference>
<comment type="caution">
    <text evidence="7">The sequence shown here is derived from an EMBL/GenBank/DDBJ whole genome shotgun (WGS) entry which is preliminary data.</text>
</comment>
<dbReference type="SUPFAM" id="SSF51735">
    <property type="entry name" value="NAD(P)-binding Rossmann-fold domains"/>
    <property type="match status" value="1"/>
</dbReference>
<accession>A0A9D1XSA5</accession>
<protein>
    <submittedName>
        <fullName evidence="7">Nucleotide sugar dehydrogenase</fullName>
    </submittedName>
</protein>
<sequence>MYDRLRNKEIKLAVIGLGYVGLPLAMEFAGRISVIGFDIDEERLARLRAGIDPCGELPPEAFEGKDIVFTASIERLREASFYIVAVPTPIDKHNEPDLSPLLGATQTVGEALCEGDYVVYESTVYPGCTEEDCVPLLEHVSGLRAGKDFKVGYSPERINPGDKTHTLTNTVKVVSGCDAEALDTIARVYALVARGGLHLAPSIQVAEAAKIIENTQRDVNIALMNELSIIFDRMGINTYDVLEAARTKWNFLSFSPGLVGGHCIGVDPYYLVHKAKELCYHPKMINSGRFVNDSMGRYIGKKVVKKIISQGKNIVGSRILIMGMTFKEDVSDIRNSKVADIVAEFHDFGAEVDVVDPLASPAEVECEYGIRMIDCPAGKKYDAVVVAVAHRPYLDLDESYFLSITNERPVLADIKGIYRGRISRMVYWSL</sequence>
<dbReference type="InterPro" id="IPR014026">
    <property type="entry name" value="UDP-Glc/GDP-Man_DH_dimer"/>
</dbReference>
<dbReference type="SUPFAM" id="SSF52413">
    <property type="entry name" value="UDP-glucose/GDP-mannose dehydrogenase C-terminal domain"/>
    <property type="match status" value="1"/>
</dbReference>
<keyword evidence="5" id="KW-0472">Membrane</keyword>
<evidence type="ECO:0000256" key="1">
    <source>
        <dbReference type="ARBA" id="ARBA00006601"/>
    </source>
</evidence>
<feature type="transmembrane region" description="Helical" evidence="5">
    <location>
        <begin position="12"/>
        <end position="30"/>
    </location>
</feature>
<dbReference type="NCBIfam" id="TIGR03026">
    <property type="entry name" value="NDP-sugDHase"/>
    <property type="match status" value="1"/>
</dbReference>
<dbReference type="PANTHER" id="PTHR43491:SF2">
    <property type="entry name" value="UDP-N-ACETYL-D-MANNOSAMINE DEHYDROGENASE"/>
    <property type="match status" value="1"/>
</dbReference>